<gene>
    <name evidence="2" type="ORF">N656DRAFT_767292</name>
</gene>
<dbReference type="GeneID" id="89937673"/>
<sequence length="327" mass="35184">MESSFTDAEKRFILAEMVKNSHLDIGLLVEFIKSHGVQPDWLSMQLPGGRNMNQCLRAAETMFDMPMPPPVISPLKRKSLGDLPDHFSKRQAVASPGDTSPHGIPVSVGVQPAMNAQPVNIQPRPNGYSSVSLAPSPSVTAAPYNPAPIRRRGRPPKSVQNTWQVSTYPPIVPAPIAPSPTSNIAPQPHSPGLRAPGPYRGAPSIPSDPKPKKKALPEIAPRPPPGAPNLEPAVRSPLPGGEYSDRREEASRREYYQPQAPEPTARESPISTQAPILPKPRSPHPVSASREPIARPVLAEPQFRKPQSAAALEPVGKESHTTAATAR</sequence>
<evidence type="ECO:0000313" key="3">
    <source>
        <dbReference type="Proteomes" id="UP001302812"/>
    </source>
</evidence>
<dbReference type="AlphaFoldDB" id="A0AAN6TH00"/>
<reference evidence="2" key="1">
    <citation type="journal article" date="2023" name="Mol. Phylogenet. Evol.">
        <title>Genome-scale phylogeny and comparative genomics of the fungal order Sordariales.</title>
        <authorList>
            <person name="Hensen N."/>
            <person name="Bonometti L."/>
            <person name="Westerberg I."/>
            <person name="Brannstrom I.O."/>
            <person name="Guillou S."/>
            <person name="Cros-Aarteil S."/>
            <person name="Calhoun S."/>
            <person name="Haridas S."/>
            <person name="Kuo A."/>
            <person name="Mondo S."/>
            <person name="Pangilinan J."/>
            <person name="Riley R."/>
            <person name="LaButti K."/>
            <person name="Andreopoulos B."/>
            <person name="Lipzen A."/>
            <person name="Chen C."/>
            <person name="Yan M."/>
            <person name="Daum C."/>
            <person name="Ng V."/>
            <person name="Clum A."/>
            <person name="Steindorff A."/>
            <person name="Ohm R.A."/>
            <person name="Martin F."/>
            <person name="Silar P."/>
            <person name="Natvig D.O."/>
            <person name="Lalanne C."/>
            <person name="Gautier V."/>
            <person name="Ament-Velasquez S.L."/>
            <person name="Kruys A."/>
            <person name="Hutchinson M.I."/>
            <person name="Powell A.J."/>
            <person name="Barry K."/>
            <person name="Miller A.N."/>
            <person name="Grigoriev I.V."/>
            <person name="Debuchy R."/>
            <person name="Gladieux P."/>
            <person name="Hiltunen Thoren M."/>
            <person name="Johannesson H."/>
        </authorList>
    </citation>
    <scope>NUCLEOTIDE SEQUENCE</scope>
    <source>
        <strain evidence="2">CBS 508.74</strain>
    </source>
</reference>
<dbReference type="RefSeq" id="XP_064671869.1">
    <property type="nucleotide sequence ID" value="XM_064813548.1"/>
</dbReference>
<feature type="region of interest" description="Disordered" evidence="1">
    <location>
        <begin position="174"/>
        <end position="327"/>
    </location>
</feature>
<name>A0AAN6TH00_9PEZI</name>
<evidence type="ECO:0000256" key="1">
    <source>
        <dbReference type="SAM" id="MobiDB-lite"/>
    </source>
</evidence>
<reference evidence="2" key="2">
    <citation type="submission" date="2023-05" db="EMBL/GenBank/DDBJ databases">
        <authorList>
            <consortium name="Lawrence Berkeley National Laboratory"/>
            <person name="Steindorff A."/>
            <person name="Hensen N."/>
            <person name="Bonometti L."/>
            <person name="Westerberg I."/>
            <person name="Brannstrom I.O."/>
            <person name="Guillou S."/>
            <person name="Cros-Aarteil S."/>
            <person name="Calhoun S."/>
            <person name="Haridas S."/>
            <person name="Kuo A."/>
            <person name="Mondo S."/>
            <person name="Pangilinan J."/>
            <person name="Riley R."/>
            <person name="Labutti K."/>
            <person name="Andreopoulos B."/>
            <person name="Lipzen A."/>
            <person name="Chen C."/>
            <person name="Yanf M."/>
            <person name="Daum C."/>
            <person name="Ng V."/>
            <person name="Clum A."/>
            <person name="Ohm R."/>
            <person name="Martin F."/>
            <person name="Silar P."/>
            <person name="Natvig D."/>
            <person name="Lalanne C."/>
            <person name="Gautier V."/>
            <person name="Ament-Velasquez S.L."/>
            <person name="Kruys A."/>
            <person name="Hutchinson M.I."/>
            <person name="Powell A.J."/>
            <person name="Barry K."/>
            <person name="Miller A.N."/>
            <person name="Grigoriev I.V."/>
            <person name="Debuchy R."/>
            <person name="Gladieux P."/>
            <person name="Thoren M.H."/>
            <person name="Johannesson H."/>
        </authorList>
    </citation>
    <scope>NUCLEOTIDE SEQUENCE</scope>
    <source>
        <strain evidence="2">CBS 508.74</strain>
    </source>
</reference>
<accession>A0AAN6TH00</accession>
<feature type="region of interest" description="Disordered" evidence="1">
    <location>
        <begin position="90"/>
        <end position="109"/>
    </location>
</feature>
<proteinExistence type="predicted"/>
<feature type="compositionally biased region" description="Basic and acidic residues" evidence="1">
    <location>
        <begin position="243"/>
        <end position="255"/>
    </location>
</feature>
<evidence type="ECO:0000313" key="2">
    <source>
        <dbReference type="EMBL" id="KAK4114299.1"/>
    </source>
</evidence>
<dbReference type="Proteomes" id="UP001302812">
    <property type="component" value="Unassembled WGS sequence"/>
</dbReference>
<dbReference type="PRINTS" id="PR01217">
    <property type="entry name" value="PRICHEXTENSN"/>
</dbReference>
<feature type="compositionally biased region" description="Polar residues" evidence="1">
    <location>
        <begin position="127"/>
        <end position="139"/>
    </location>
</feature>
<feature type="region of interest" description="Disordered" evidence="1">
    <location>
        <begin position="117"/>
        <end position="162"/>
    </location>
</feature>
<protein>
    <submittedName>
        <fullName evidence="2">Uncharacterized protein</fullName>
    </submittedName>
</protein>
<comment type="caution">
    <text evidence="2">The sequence shown here is derived from an EMBL/GenBank/DDBJ whole genome shotgun (WGS) entry which is preliminary data.</text>
</comment>
<organism evidence="2 3">
    <name type="scientific">Canariomyces notabilis</name>
    <dbReference type="NCBI Taxonomy" id="2074819"/>
    <lineage>
        <taxon>Eukaryota</taxon>
        <taxon>Fungi</taxon>
        <taxon>Dikarya</taxon>
        <taxon>Ascomycota</taxon>
        <taxon>Pezizomycotina</taxon>
        <taxon>Sordariomycetes</taxon>
        <taxon>Sordariomycetidae</taxon>
        <taxon>Sordariales</taxon>
        <taxon>Chaetomiaceae</taxon>
        <taxon>Canariomyces</taxon>
    </lineage>
</organism>
<keyword evidence="3" id="KW-1185">Reference proteome</keyword>
<dbReference type="EMBL" id="MU853337">
    <property type="protein sequence ID" value="KAK4114299.1"/>
    <property type="molecule type" value="Genomic_DNA"/>
</dbReference>